<comment type="caution">
    <text evidence="4">The sequence shown here is derived from an EMBL/GenBank/DDBJ whole genome shotgun (WGS) entry which is preliminary data.</text>
</comment>
<evidence type="ECO:0000256" key="1">
    <source>
        <dbReference type="ARBA" id="ARBA00022741"/>
    </source>
</evidence>
<dbReference type="InterPro" id="IPR027417">
    <property type="entry name" value="P-loop_NTPase"/>
</dbReference>
<dbReference type="PANTHER" id="PTHR43146">
    <property type="entry name" value="CANCER-RELATED NUCLEOSIDE-TRIPHOSPHATASE"/>
    <property type="match status" value="1"/>
</dbReference>
<dbReference type="GO" id="GO:0017111">
    <property type="term" value="F:ribonucleoside triphosphate phosphatase activity"/>
    <property type="evidence" value="ECO:0007669"/>
    <property type="project" value="InterPro"/>
</dbReference>
<dbReference type="GO" id="GO:0005524">
    <property type="term" value="F:ATP binding"/>
    <property type="evidence" value="ECO:0007669"/>
    <property type="project" value="UniProtKB-KW"/>
</dbReference>
<dbReference type="InterPro" id="IPR004948">
    <property type="entry name" value="Nuc-triphosphatase_THEP1"/>
</dbReference>
<proteinExistence type="predicted"/>
<dbReference type="Proteomes" id="UP000182253">
    <property type="component" value="Unassembled WGS sequence"/>
</dbReference>
<dbReference type="STRING" id="1801735.A2645_00910"/>
<organism evidence="4 5">
    <name type="scientific">Candidatus Nomurabacteria bacterium RIFCSPHIGHO2_01_FULL_39_9</name>
    <dbReference type="NCBI Taxonomy" id="1801735"/>
    <lineage>
        <taxon>Bacteria</taxon>
        <taxon>Candidatus Nomuraibacteriota</taxon>
    </lineage>
</organism>
<name>A0A1F6UXC9_9BACT</name>
<dbReference type="Gene3D" id="3.40.50.300">
    <property type="entry name" value="P-loop containing nucleotide triphosphate hydrolases"/>
    <property type="match status" value="1"/>
</dbReference>
<protein>
    <recommendedName>
        <fullName evidence="6">SWIM-type domain-containing protein</fullName>
    </recommendedName>
</protein>
<accession>A0A1F6UXC9</accession>
<keyword evidence="3" id="KW-0067">ATP-binding</keyword>
<sequence length="239" mass="27629">MQKNIIVTGKPKSGKSTLLNKVISSIPNKIGFVTNEVRVDEKRIGFELQTHIGSRAMLASVDFNSPYKVSKYFVDIKNLESIIPEVSNFSSNDFLYLDEIGQMELFSEKFKELVNKYLNSPNTCIATLSYIFEDNLTKSIKERDDVILVEITAENRENKEQFITQLIKKIGKAKNYINEPDRFIFKDSEVELRSEHGVRKLTFQDGNWNCVCDFYKQYGICSHIIATKEFVKLNKLKNR</sequence>
<dbReference type="SUPFAM" id="SSF52540">
    <property type="entry name" value="P-loop containing nucleoside triphosphate hydrolases"/>
    <property type="match status" value="1"/>
</dbReference>
<evidence type="ECO:0008006" key="6">
    <source>
        <dbReference type="Google" id="ProtNLM"/>
    </source>
</evidence>
<evidence type="ECO:0000313" key="5">
    <source>
        <dbReference type="Proteomes" id="UP000182253"/>
    </source>
</evidence>
<dbReference type="AlphaFoldDB" id="A0A1F6UXC9"/>
<dbReference type="PANTHER" id="PTHR43146:SF1">
    <property type="entry name" value="CANCER-RELATED NUCLEOSIDE-TRIPHOSPHATASE"/>
    <property type="match status" value="1"/>
</dbReference>
<dbReference type="EMBL" id="MFTL01000005">
    <property type="protein sequence ID" value="OGI61983.1"/>
    <property type="molecule type" value="Genomic_DNA"/>
</dbReference>
<reference evidence="4 5" key="1">
    <citation type="journal article" date="2016" name="Nat. Commun.">
        <title>Thousands of microbial genomes shed light on interconnected biogeochemical processes in an aquifer system.</title>
        <authorList>
            <person name="Anantharaman K."/>
            <person name="Brown C.T."/>
            <person name="Hug L.A."/>
            <person name="Sharon I."/>
            <person name="Castelle C.J."/>
            <person name="Probst A.J."/>
            <person name="Thomas B.C."/>
            <person name="Singh A."/>
            <person name="Wilkins M.J."/>
            <person name="Karaoz U."/>
            <person name="Brodie E.L."/>
            <person name="Williams K.H."/>
            <person name="Hubbard S.S."/>
            <person name="Banfield J.F."/>
        </authorList>
    </citation>
    <scope>NUCLEOTIDE SEQUENCE [LARGE SCALE GENOMIC DNA]</scope>
</reference>
<evidence type="ECO:0000313" key="4">
    <source>
        <dbReference type="EMBL" id="OGI61983.1"/>
    </source>
</evidence>
<dbReference type="Pfam" id="PF03266">
    <property type="entry name" value="NTPase_1"/>
    <property type="match status" value="1"/>
</dbReference>
<evidence type="ECO:0000256" key="2">
    <source>
        <dbReference type="ARBA" id="ARBA00022801"/>
    </source>
</evidence>
<gene>
    <name evidence="4" type="ORF">A2645_00910</name>
</gene>
<evidence type="ECO:0000256" key="3">
    <source>
        <dbReference type="ARBA" id="ARBA00022840"/>
    </source>
</evidence>
<keyword evidence="1" id="KW-0547">Nucleotide-binding</keyword>
<keyword evidence="2" id="KW-0378">Hydrolase</keyword>